<feature type="domain" description="Tetratrico peptide repeat group 5" evidence="1">
    <location>
        <begin position="45"/>
        <end position="161"/>
    </location>
</feature>
<evidence type="ECO:0000313" key="2">
    <source>
        <dbReference type="EMBL" id="ERG63579.1"/>
    </source>
</evidence>
<keyword evidence="3" id="KW-1185">Reference proteome</keyword>
<comment type="caution">
    <text evidence="2">The sequence shown here is derived from an EMBL/GenBank/DDBJ whole genome shotgun (WGS) entry which is preliminary data.</text>
</comment>
<dbReference type="InterPro" id="IPR011990">
    <property type="entry name" value="TPR-like_helical_dom_sf"/>
</dbReference>
<dbReference type="Pfam" id="PF12688">
    <property type="entry name" value="TPR_5"/>
    <property type="match status" value="1"/>
</dbReference>
<proteinExistence type="predicted"/>
<dbReference type="EMBL" id="ASHR01000030">
    <property type="protein sequence ID" value="ERG63579.1"/>
    <property type="molecule type" value="Genomic_DNA"/>
</dbReference>
<dbReference type="AlphaFoldDB" id="U1LMK4"/>
<dbReference type="OrthoDB" id="193829at2"/>
<protein>
    <recommendedName>
        <fullName evidence="1">Tetratrico peptide repeat group 5 domain-containing protein</fullName>
    </recommendedName>
</protein>
<dbReference type="Gene3D" id="1.25.40.10">
    <property type="entry name" value="Tetratricopeptide repeat domain"/>
    <property type="match status" value="1"/>
</dbReference>
<evidence type="ECO:0000259" key="1">
    <source>
        <dbReference type="Pfam" id="PF12688"/>
    </source>
</evidence>
<dbReference type="Proteomes" id="UP000016462">
    <property type="component" value="Unassembled WGS sequence"/>
</dbReference>
<accession>U1LMK4</accession>
<dbReference type="SUPFAM" id="SSF48452">
    <property type="entry name" value="TPR-like"/>
    <property type="match status" value="1"/>
</dbReference>
<reference evidence="2 3" key="1">
    <citation type="journal article" date="2013" name="Genome Announc.">
        <title>First draft genome sequence from a member of the genus agrococcus, isolated from modern microbialites.</title>
        <authorList>
            <person name="White R.A.III."/>
            <person name="Grassa C.J."/>
            <person name="Suttle C.A."/>
        </authorList>
    </citation>
    <scope>NUCLEOTIDE SEQUENCE [LARGE SCALE GENOMIC DNA]</scope>
    <source>
        <strain evidence="2 3">RW1</strain>
    </source>
</reference>
<gene>
    <name evidence="2" type="ORF">L332_03815</name>
</gene>
<evidence type="ECO:0000313" key="3">
    <source>
        <dbReference type="Proteomes" id="UP000016462"/>
    </source>
</evidence>
<organism evidence="2 3">
    <name type="scientific">Agrococcus pavilionensis RW1</name>
    <dbReference type="NCBI Taxonomy" id="1330458"/>
    <lineage>
        <taxon>Bacteria</taxon>
        <taxon>Bacillati</taxon>
        <taxon>Actinomycetota</taxon>
        <taxon>Actinomycetes</taxon>
        <taxon>Micrococcales</taxon>
        <taxon>Microbacteriaceae</taxon>
        <taxon>Agrococcus</taxon>
    </lineage>
</organism>
<dbReference type="InterPro" id="IPR041656">
    <property type="entry name" value="TPR_5"/>
</dbReference>
<dbReference type="RefSeq" id="WP_021011037.1">
    <property type="nucleotide sequence ID" value="NZ_ASHR01000030.1"/>
</dbReference>
<sequence length="166" mass="17316">MTDASAATWEDEVAALWDDESLDDEARIAPMSALAERAPVVAIGLFELAGAHDAAGLEADADVLYRAATDAGLAEADPARAAQLVIQHASTLRNLGHVDEAIAMLEAAPEHPSTGAARDAFLALALHGAGRHDEALRVALEALAPTLPIYRRSVLAYAADLTHPPV</sequence>
<name>U1LMK4_9MICO</name>